<dbReference type="RefSeq" id="WP_131478162.1">
    <property type="nucleotide sequence ID" value="NZ_SJDL01000001.1"/>
</dbReference>
<name>A0ABY1ZRF3_9GAMM</name>
<dbReference type="InterPro" id="IPR002931">
    <property type="entry name" value="Transglutaminase-like"/>
</dbReference>
<organism evidence="2 3">
    <name type="scientific">Marinobacter halodurans</name>
    <dbReference type="NCBI Taxonomy" id="2528979"/>
    <lineage>
        <taxon>Bacteria</taxon>
        <taxon>Pseudomonadati</taxon>
        <taxon>Pseudomonadota</taxon>
        <taxon>Gammaproteobacteria</taxon>
        <taxon>Pseudomonadales</taxon>
        <taxon>Marinobacteraceae</taxon>
        <taxon>Marinobacter</taxon>
    </lineage>
</organism>
<evidence type="ECO:0000313" key="2">
    <source>
        <dbReference type="EMBL" id="TBW59583.1"/>
    </source>
</evidence>
<gene>
    <name evidence="2" type="ORF">EZI54_01110</name>
</gene>
<evidence type="ECO:0000259" key="1">
    <source>
        <dbReference type="SMART" id="SM00460"/>
    </source>
</evidence>
<dbReference type="SUPFAM" id="SSF54001">
    <property type="entry name" value="Cysteine proteinases"/>
    <property type="match status" value="1"/>
</dbReference>
<dbReference type="Gene3D" id="3.10.620.30">
    <property type="match status" value="1"/>
</dbReference>
<dbReference type="InterPro" id="IPR013589">
    <property type="entry name" value="Bac_transglu_N"/>
</dbReference>
<dbReference type="Pfam" id="PF08379">
    <property type="entry name" value="Bact_transglu_N"/>
    <property type="match status" value="1"/>
</dbReference>
<dbReference type="InterPro" id="IPR038765">
    <property type="entry name" value="Papain-like_cys_pep_sf"/>
</dbReference>
<proteinExistence type="predicted"/>
<evidence type="ECO:0000313" key="3">
    <source>
        <dbReference type="Proteomes" id="UP000313645"/>
    </source>
</evidence>
<accession>A0ABY1ZRF3</accession>
<protein>
    <submittedName>
        <fullName evidence="2">Transglutaminase family protein</fullName>
    </submittedName>
</protein>
<dbReference type="PANTHER" id="PTHR33490">
    <property type="entry name" value="BLR5614 PROTEIN-RELATED"/>
    <property type="match status" value="1"/>
</dbReference>
<dbReference type="SMART" id="SM00460">
    <property type="entry name" value="TGc"/>
    <property type="match status" value="1"/>
</dbReference>
<keyword evidence="3" id="KW-1185">Reference proteome</keyword>
<dbReference type="EMBL" id="SJDL01000001">
    <property type="protein sequence ID" value="TBW59583.1"/>
    <property type="molecule type" value="Genomic_DNA"/>
</dbReference>
<feature type="domain" description="Transglutaminase-like" evidence="1">
    <location>
        <begin position="177"/>
        <end position="247"/>
    </location>
</feature>
<reference evidence="2 3" key="1">
    <citation type="submission" date="2019-02" db="EMBL/GenBank/DDBJ databases">
        <title>Marinobacter halodurans sp. nov., a marine bacterium isolated from sea tidal flat.</title>
        <authorList>
            <person name="Yoo Y."/>
            <person name="Lee D.W."/>
            <person name="Kim B.S."/>
            <person name="Kim J.-J."/>
        </authorList>
    </citation>
    <scope>NUCLEOTIDE SEQUENCE [LARGE SCALE GENOMIC DNA]</scope>
    <source>
        <strain evidence="2 3">YJ-S3-2</strain>
    </source>
</reference>
<dbReference type="Pfam" id="PF01841">
    <property type="entry name" value="Transglut_core"/>
    <property type="match status" value="1"/>
</dbReference>
<dbReference type="PANTHER" id="PTHR33490:SF7">
    <property type="entry name" value="BLR2979 PROTEIN"/>
    <property type="match status" value="1"/>
</dbReference>
<sequence>MKYRISHLTRYTYEQDIANSYNRGCLLPRGLLYQKVASSRLTVTPTPSSLYNHPDFFGNLYTFFHVNSLHRELEVNVTSQVEVMPRGLEQVPARSLPWEQALQQLAGDTRRQALQARLLQVGSRMAPIDPELAAFARDIFQPGVPLLEATRQLTHRIFSEFTYDPGFTTLATPVDEVLKARRGVCQDFAHLAISALRSLGFPACYVSGYLETIPPPGRPRLVGADASHAWFSVYDPSLGWVDFDPTNDLMPDERHITVAFGRDYADVVPLKGLMSGGGRHDLVVEVDVMPLGEKPPKSANA</sequence>
<comment type="caution">
    <text evidence="2">The sequence shown here is derived from an EMBL/GenBank/DDBJ whole genome shotgun (WGS) entry which is preliminary data.</text>
</comment>
<dbReference type="Proteomes" id="UP000313645">
    <property type="component" value="Unassembled WGS sequence"/>
</dbReference>